<gene>
    <name evidence="1" type="ORF">NP165_19595</name>
</gene>
<organism evidence="1 2">
    <name type="scientific">Vibrio japonicus</name>
    <dbReference type="NCBI Taxonomy" id="1824638"/>
    <lineage>
        <taxon>Bacteria</taxon>
        <taxon>Pseudomonadati</taxon>
        <taxon>Pseudomonadota</taxon>
        <taxon>Gammaproteobacteria</taxon>
        <taxon>Vibrionales</taxon>
        <taxon>Vibrionaceae</taxon>
        <taxon>Vibrio</taxon>
    </lineage>
</organism>
<dbReference type="RefSeq" id="WP_257086142.1">
    <property type="nucleotide sequence ID" value="NZ_CP102097.1"/>
</dbReference>
<dbReference type="Proteomes" id="UP001058602">
    <property type="component" value="Chromosome 2"/>
</dbReference>
<sequence length="190" mass="21836">MHFSIISEDYRAPSTSFTCIDNREPLYSKSTLEPTSSYEPIVWEATDGSIKGVGNIADNGDLCVSKELAELVMSFDPYGIECYPAELRFRDGTLNKRYILAINNIVDAMDELKSRTRKSPKRNKILVMELYLSEEKLRQVPFHKRVLFRVHGAETATIFCEEIYDLVNCGNMFNDLRTLKLDCDKEVPKY</sequence>
<protein>
    <submittedName>
        <fullName evidence="1">Uncharacterized protein</fullName>
    </submittedName>
</protein>
<evidence type="ECO:0000313" key="1">
    <source>
        <dbReference type="EMBL" id="UUM32476.1"/>
    </source>
</evidence>
<evidence type="ECO:0000313" key="2">
    <source>
        <dbReference type="Proteomes" id="UP001058602"/>
    </source>
</evidence>
<dbReference type="EMBL" id="CP102097">
    <property type="protein sequence ID" value="UUM32476.1"/>
    <property type="molecule type" value="Genomic_DNA"/>
</dbReference>
<accession>A0ABY5LKT9</accession>
<keyword evidence="2" id="KW-1185">Reference proteome</keyword>
<proteinExistence type="predicted"/>
<name>A0ABY5LKT9_9VIBR</name>
<reference evidence="1" key="1">
    <citation type="submission" date="2022-07" db="EMBL/GenBank/DDBJ databases">
        <title>Complete genome of Vibrio japonicus strain JCM 31412T and phylogenomic assessment of the Nereis clade of the genus Vibrio.</title>
        <authorList>
            <person name="Shlafstein M.D."/>
            <person name="Emsley S.A."/>
            <person name="Ushijima B."/>
            <person name="Videau P."/>
            <person name="Saw J.H."/>
        </authorList>
    </citation>
    <scope>NUCLEOTIDE SEQUENCE</scope>
    <source>
        <strain evidence="1">JCM 31412</strain>
    </source>
</reference>